<dbReference type="InterPro" id="IPR005467">
    <property type="entry name" value="His_kinase_dom"/>
</dbReference>
<evidence type="ECO:0000256" key="2">
    <source>
        <dbReference type="ARBA" id="ARBA00012438"/>
    </source>
</evidence>
<keyword evidence="5" id="KW-0418">Kinase</keyword>
<accession>A0A1H4B9R6</accession>
<feature type="domain" description="PAC" evidence="8">
    <location>
        <begin position="466"/>
        <end position="518"/>
    </location>
</feature>
<evidence type="ECO:0000256" key="5">
    <source>
        <dbReference type="ARBA" id="ARBA00022777"/>
    </source>
</evidence>
<dbReference type="SMART" id="SM00091">
    <property type="entry name" value="PAS"/>
    <property type="match status" value="4"/>
</dbReference>
<keyword evidence="3" id="KW-0597">Phosphoprotein</keyword>
<name>A0A1H4B9R6_9SPHI</name>
<dbReference type="SUPFAM" id="SSF55785">
    <property type="entry name" value="PYP-like sensor domain (PAS domain)"/>
    <property type="match status" value="5"/>
</dbReference>
<sequence length="875" mass="99452">MGRVMNVLSKMNTMTGNVPDSLRHVIANAPVAVALLDKELCYLTASQKWRTDFKLGDSLAGKCHAEIFRIPDRDWIVAYQRALEGHSSKNDRDRLVFPNGLIQWVRWEVQPWKLETGETGGVLVYMDLIIEDTEKDSYSRRMFALYEQTNEVASIGGWEVDLVKNEIYWSQITKQIHGVPKTYVPNLTRSIDFFKEGDSRNRILAAFLAAVEKGESYDLELELVTAQGNGLWVRVKGNAELINGTCTRVYGTFQDIQTKKLQDIQLANSEIKYRSIIENSLYAFLQTIPGVAITEANRAAMEMFGYTLEEFRQVGKQLLMDHEDPGLQRFLETREREGKASAELTGIRKNGEHFPCHISSAIYTDTQGNKINSLMIIDITERRDAEQKIRRSEEQFRGAFEYSAIGMALFSVEGWCKRANQSLCDMLGYTQEELTSLRFDDITHPDDLPRNIELMDELIDGKRDSYHMEKRYLHKSGKPVWVLLGVSILREANNDPIHFISQVQDIAKIKEAEQAMAVSEEKYRKIFENTQDIYYRTDENGVITEISPSIEKYYGDERQNIIGNPVIDFYYYKEDRDTIVNALRQDGSVIDFEVKLKTRNSELRYASVNARLIIENGIILGSEGSIRDITLRKLQANELSSLNTELKALNTHRENLLSVVGHDLKNPVAASLKLAELALMDPEDNTREELMEYLGKMKTGLQNANGLLEDLLLWAKNQFNSLDFNPVWINDVKLQVLISLKRLKPMAESKGIELMEIVDEGLPLFADRDMLDTIIRNLVSNAIKFTAAGTVVVGAVRKPDCILFCVTDTGSGMSEKVISQLFDKSSHFTSYGTAGEKGTGLGLELCLDFVHKHRGKMWVESTVEKGSRFYFTIPT</sequence>
<dbReference type="InterPro" id="IPR036097">
    <property type="entry name" value="HisK_dim/P_sf"/>
</dbReference>
<dbReference type="NCBIfam" id="TIGR00229">
    <property type="entry name" value="sensory_box"/>
    <property type="match status" value="3"/>
</dbReference>
<dbReference type="InterPro" id="IPR004358">
    <property type="entry name" value="Sig_transdc_His_kin-like_C"/>
</dbReference>
<feature type="domain" description="Histidine kinase" evidence="6">
    <location>
        <begin position="659"/>
        <end position="875"/>
    </location>
</feature>
<dbReference type="InterPro" id="IPR001610">
    <property type="entry name" value="PAC"/>
</dbReference>
<proteinExistence type="predicted"/>
<evidence type="ECO:0000256" key="1">
    <source>
        <dbReference type="ARBA" id="ARBA00000085"/>
    </source>
</evidence>
<dbReference type="SUPFAM" id="SSF47384">
    <property type="entry name" value="Homodimeric domain of signal transducing histidine kinase"/>
    <property type="match status" value="1"/>
</dbReference>
<comment type="catalytic activity">
    <reaction evidence="1">
        <text>ATP + protein L-histidine = ADP + protein N-phospho-L-histidine.</text>
        <dbReference type="EC" id="2.7.13.3"/>
    </reaction>
</comment>
<dbReference type="CDD" id="cd00082">
    <property type="entry name" value="HisKA"/>
    <property type="match status" value="1"/>
</dbReference>
<dbReference type="Pfam" id="PF00512">
    <property type="entry name" value="HisKA"/>
    <property type="match status" value="1"/>
</dbReference>
<keyword evidence="10" id="KW-1185">Reference proteome</keyword>
<dbReference type="SUPFAM" id="SSF55874">
    <property type="entry name" value="ATPase domain of HSP90 chaperone/DNA topoisomerase II/histidine kinase"/>
    <property type="match status" value="1"/>
</dbReference>
<feature type="domain" description="PAC" evidence="8">
    <location>
        <begin position="340"/>
        <end position="391"/>
    </location>
</feature>
<dbReference type="OrthoDB" id="1522284at2"/>
<dbReference type="PANTHER" id="PTHR43304:SF1">
    <property type="entry name" value="PAC DOMAIN-CONTAINING PROTEIN"/>
    <property type="match status" value="1"/>
</dbReference>
<dbReference type="Pfam" id="PF00989">
    <property type="entry name" value="PAS"/>
    <property type="match status" value="1"/>
</dbReference>
<feature type="domain" description="PAS" evidence="7">
    <location>
        <begin position="519"/>
        <end position="585"/>
    </location>
</feature>
<dbReference type="InterPro" id="IPR003661">
    <property type="entry name" value="HisK_dim/P_dom"/>
</dbReference>
<dbReference type="InterPro" id="IPR000014">
    <property type="entry name" value="PAS"/>
</dbReference>
<feature type="domain" description="PAS" evidence="7">
    <location>
        <begin position="392"/>
        <end position="462"/>
    </location>
</feature>
<dbReference type="Pfam" id="PF08448">
    <property type="entry name" value="PAS_4"/>
    <property type="match status" value="1"/>
</dbReference>
<dbReference type="GO" id="GO:0000155">
    <property type="term" value="F:phosphorelay sensor kinase activity"/>
    <property type="evidence" value="ECO:0007669"/>
    <property type="project" value="InterPro"/>
</dbReference>
<dbReference type="SMART" id="SM00388">
    <property type="entry name" value="HisKA"/>
    <property type="match status" value="1"/>
</dbReference>
<organism evidence="9 10">
    <name type="scientific">Pedobacter hartonius</name>
    <dbReference type="NCBI Taxonomy" id="425514"/>
    <lineage>
        <taxon>Bacteria</taxon>
        <taxon>Pseudomonadati</taxon>
        <taxon>Bacteroidota</taxon>
        <taxon>Sphingobacteriia</taxon>
        <taxon>Sphingobacteriales</taxon>
        <taxon>Sphingobacteriaceae</taxon>
        <taxon>Pedobacter</taxon>
    </lineage>
</organism>
<gene>
    <name evidence="9" type="ORF">SAMN05443550_103251</name>
</gene>
<dbReference type="InterPro" id="IPR013656">
    <property type="entry name" value="PAS_4"/>
</dbReference>
<dbReference type="InterPro" id="IPR013655">
    <property type="entry name" value="PAS_fold_3"/>
</dbReference>
<dbReference type="InterPro" id="IPR036890">
    <property type="entry name" value="HATPase_C_sf"/>
</dbReference>
<dbReference type="InterPro" id="IPR000700">
    <property type="entry name" value="PAS-assoc_C"/>
</dbReference>
<dbReference type="Gene3D" id="3.30.450.20">
    <property type="entry name" value="PAS domain"/>
    <property type="match status" value="5"/>
</dbReference>
<evidence type="ECO:0000259" key="7">
    <source>
        <dbReference type="PROSITE" id="PS50112"/>
    </source>
</evidence>
<dbReference type="Gene3D" id="3.30.565.10">
    <property type="entry name" value="Histidine kinase-like ATPase, C-terminal domain"/>
    <property type="match status" value="1"/>
</dbReference>
<dbReference type="Proteomes" id="UP000198850">
    <property type="component" value="Unassembled WGS sequence"/>
</dbReference>
<dbReference type="InterPro" id="IPR035965">
    <property type="entry name" value="PAS-like_dom_sf"/>
</dbReference>
<dbReference type="SMART" id="SM00387">
    <property type="entry name" value="HATPase_c"/>
    <property type="match status" value="1"/>
</dbReference>
<dbReference type="InterPro" id="IPR003594">
    <property type="entry name" value="HATPase_dom"/>
</dbReference>
<dbReference type="Gene3D" id="1.10.287.130">
    <property type="match status" value="1"/>
</dbReference>
<evidence type="ECO:0000256" key="3">
    <source>
        <dbReference type="ARBA" id="ARBA00022553"/>
    </source>
</evidence>
<dbReference type="PROSITE" id="PS50109">
    <property type="entry name" value="HIS_KIN"/>
    <property type="match status" value="1"/>
</dbReference>
<dbReference type="Pfam" id="PF02518">
    <property type="entry name" value="HATPase_c"/>
    <property type="match status" value="1"/>
</dbReference>
<evidence type="ECO:0000313" key="9">
    <source>
        <dbReference type="EMBL" id="SEA44582.1"/>
    </source>
</evidence>
<dbReference type="InterPro" id="IPR013767">
    <property type="entry name" value="PAS_fold"/>
</dbReference>
<dbReference type="PRINTS" id="PR00344">
    <property type="entry name" value="BCTRLSENSOR"/>
</dbReference>
<dbReference type="SMART" id="SM00086">
    <property type="entry name" value="PAC"/>
    <property type="match status" value="4"/>
</dbReference>
<keyword evidence="4" id="KW-0808">Transferase</keyword>
<evidence type="ECO:0000259" key="6">
    <source>
        <dbReference type="PROSITE" id="PS50109"/>
    </source>
</evidence>
<dbReference type="PROSITE" id="PS50112">
    <property type="entry name" value="PAS"/>
    <property type="match status" value="2"/>
</dbReference>
<dbReference type="PANTHER" id="PTHR43304">
    <property type="entry name" value="PHYTOCHROME-LIKE PROTEIN CPH1"/>
    <property type="match status" value="1"/>
</dbReference>
<evidence type="ECO:0000313" key="10">
    <source>
        <dbReference type="Proteomes" id="UP000198850"/>
    </source>
</evidence>
<dbReference type="EC" id="2.7.13.3" evidence="2"/>
<dbReference type="CDD" id="cd00130">
    <property type="entry name" value="PAS"/>
    <property type="match status" value="3"/>
</dbReference>
<dbReference type="InterPro" id="IPR052162">
    <property type="entry name" value="Sensor_kinase/Photoreceptor"/>
</dbReference>
<dbReference type="Pfam" id="PF13426">
    <property type="entry name" value="PAS_9"/>
    <property type="match status" value="1"/>
</dbReference>
<dbReference type="Pfam" id="PF08447">
    <property type="entry name" value="PAS_3"/>
    <property type="match status" value="1"/>
</dbReference>
<dbReference type="GO" id="GO:0006355">
    <property type="term" value="P:regulation of DNA-templated transcription"/>
    <property type="evidence" value="ECO:0007669"/>
    <property type="project" value="InterPro"/>
</dbReference>
<protein>
    <recommendedName>
        <fullName evidence="2">histidine kinase</fullName>
        <ecNumber evidence="2">2.7.13.3</ecNumber>
    </recommendedName>
</protein>
<dbReference type="EMBL" id="FNRA01000003">
    <property type="protein sequence ID" value="SEA44582.1"/>
    <property type="molecule type" value="Genomic_DNA"/>
</dbReference>
<reference evidence="9 10" key="1">
    <citation type="submission" date="2016-10" db="EMBL/GenBank/DDBJ databases">
        <authorList>
            <person name="de Groot N.N."/>
        </authorList>
    </citation>
    <scope>NUCLEOTIDE SEQUENCE [LARGE SCALE GENOMIC DNA]</scope>
    <source>
        <strain evidence="9 10">DSM 19033</strain>
    </source>
</reference>
<evidence type="ECO:0000259" key="8">
    <source>
        <dbReference type="PROSITE" id="PS50113"/>
    </source>
</evidence>
<dbReference type="PROSITE" id="PS50113">
    <property type="entry name" value="PAC"/>
    <property type="match status" value="2"/>
</dbReference>
<evidence type="ECO:0000256" key="4">
    <source>
        <dbReference type="ARBA" id="ARBA00022679"/>
    </source>
</evidence>
<dbReference type="AlphaFoldDB" id="A0A1H4B9R6"/>
<dbReference type="STRING" id="425514.SAMN05443550_103251"/>